<accession>A0A1M5SBY7</accession>
<keyword evidence="1" id="KW-1133">Transmembrane helix</keyword>
<feature type="transmembrane region" description="Helical" evidence="1">
    <location>
        <begin position="201"/>
        <end position="221"/>
    </location>
</feature>
<reference evidence="3" key="1">
    <citation type="submission" date="2016-11" db="EMBL/GenBank/DDBJ databases">
        <authorList>
            <person name="Varghese N."/>
            <person name="Submissions S."/>
        </authorList>
    </citation>
    <scope>NUCLEOTIDE SEQUENCE [LARGE SCALE GENOMIC DNA]</scope>
    <source>
        <strain evidence="3">DSM 19055</strain>
    </source>
</reference>
<evidence type="ECO:0000313" key="2">
    <source>
        <dbReference type="EMBL" id="SHH35798.1"/>
    </source>
</evidence>
<organism evidence="2 3">
    <name type="scientific">Chryseobacterium oranimense</name>
    <dbReference type="NCBI Taxonomy" id="421058"/>
    <lineage>
        <taxon>Bacteria</taxon>
        <taxon>Pseudomonadati</taxon>
        <taxon>Bacteroidota</taxon>
        <taxon>Flavobacteriia</taxon>
        <taxon>Flavobacteriales</taxon>
        <taxon>Weeksellaceae</taxon>
        <taxon>Chryseobacterium group</taxon>
        <taxon>Chryseobacterium</taxon>
    </lineage>
</organism>
<feature type="transmembrane region" description="Helical" evidence="1">
    <location>
        <begin position="58"/>
        <end position="79"/>
    </location>
</feature>
<sequence>MNSLSLKSLIIIPVGVGLIFTMLINGWTLLTGGDTTHLEYLNYYNRTNVDQYPSYYTILLYLTAVLQLIASVFLAIALIEREFLADKNAKFFKWGIFFSILSVVLYGFMVRLLSNHGASATMYFYVGVLYFCLWYIEQNDNNLNHKIFTRIKILPIYFTIFYTMGFPGWQKIVNSTEVMGGYIKLFSNSFLSKIPGGIEPFIYFLGILEISVPILLILSLIKKEFLLNIPTQFLDWSIFISVCTFVMLSLGLGVVLNYPGSTNLIFYAVFTMGLYSYICTSKRAIKTCSL</sequence>
<feature type="transmembrane region" description="Helical" evidence="1">
    <location>
        <begin position="116"/>
        <end position="136"/>
    </location>
</feature>
<feature type="transmembrane region" description="Helical" evidence="1">
    <location>
        <begin position="9"/>
        <end position="30"/>
    </location>
</feature>
<protein>
    <submittedName>
        <fullName evidence="2">Uncharacterized protein</fullName>
    </submittedName>
</protein>
<proteinExistence type="predicted"/>
<feature type="transmembrane region" description="Helical" evidence="1">
    <location>
        <begin position="148"/>
        <end position="169"/>
    </location>
</feature>
<gene>
    <name evidence="2" type="ORF">SAMN05421866_2703</name>
</gene>
<keyword evidence="1" id="KW-0812">Transmembrane</keyword>
<keyword evidence="3" id="KW-1185">Reference proteome</keyword>
<dbReference type="AlphaFoldDB" id="A0A1M5SBY7"/>
<name>A0A1M5SBY7_9FLAO</name>
<evidence type="ECO:0000313" key="3">
    <source>
        <dbReference type="Proteomes" id="UP000184047"/>
    </source>
</evidence>
<feature type="transmembrane region" description="Helical" evidence="1">
    <location>
        <begin position="91"/>
        <end position="110"/>
    </location>
</feature>
<keyword evidence="1" id="KW-0472">Membrane</keyword>
<dbReference type="Proteomes" id="UP000184047">
    <property type="component" value="Unassembled WGS sequence"/>
</dbReference>
<dbReference type="EMBL" id="FQWT01000003">
    <property type="protein sequence ID" value="SHH35798.1"/>
    <property type="molecule type" value="Genomic_DNA"/>
</dbReference>
<feature type="transmembrane region" description="Helical" evidence="1">
    <location>
        <begin position="233"/>
        <end position="258"/>
    </location>
</feature>
<evidence type="ECO:0000256" key="1">
    <source>
        <dbReference type="SAM" id="Phobius"/>
    </source>
</evidence>
<feature type="transmembrane region" description="Helical" evidence="1">
    <location>
        <begin position="264"/>
        <end position="280"/>
    </location>
</feature>
<dbReference type="RefSeq" id="WP_073063630.1">
    <property type="nucleotide sequence ID" value="NZ_FQWT01000003.1"/>
</dbReference>
<dbReference type="OrthoDB" id="1264545at2"/>